<reference evidence="2" key="1">
    <citation type="submission" date="2016-11" db="EMBL/GenBank/DDBJ databases">
        <title>Comparative genomic and phenotypic analysis of Granulibacter bethesdensis clinical isolates from patients with chronic granulomatous disease.</title>
        <authorList>
            <person name="Zarember K.A."/>
            <person name="Porcella S.F."/>
            <person name="Chu J."/>
            <person name="Ding L."/>
            <person name="Dahlstrom E."/>
            <person name="Barbian K."/>
            <person name="Martens C."/>
            <person name="Sykora L."/>
            <person name="Kramer S."/>
            <person name="Pettinato A.M."/>
            <person name="Hong H."/>
            <person name="Wald G."/>
            <person name="Berg L.J."/>
            <person name="Rogge L.S."/>
            <person name="Greenberg D.E."/>
            <person name="Falcone E.L."/>
            <person name="Neves J.F."/>
            <person name="Simoes M.J."/>
            <person name="Casal M."/>
            <person name="Rodriguez-Lopez F.C."/>
            <person name="Zelazny A."/>
            <person name="Gallin J.I."/>
            <person name="Holland S.M."/>
        </authorList>
    </citation>
    <scope>NUCLEOTIDE SEQUENCE [LARGE SCALE GENOMIC DNA]</scope>
    <source>
        <strain evidence="2">NIH9.1</strain>
    </source>
</reference>
<dbReference type="RefSeq" id="WP_157692592.1">
    <property type="nucleotide sequence ID" value="NZ_CP018191.1"/>
</dbReference>
<organism evidence="1 2">
    <name type="scientific">Granulibacter bethesdensis</name>
    <dbReference type="NCBI Taxonomy" id="364410"/>
    <lineage>
        <taxon>Bacteria</taxon>
        <taxon>Pseudomonadati</taxon>
        <taxon>Pseudomonadota</taxon>
        <taxon>Alphaproteobacteria</taxon>
        <taxon>Acetobacterales</taxon>
        <taxon>Acetobacteraceae</taxon>
        <taxon>Granulibacter</taxon>
    </lineage>
</organism>
<accession>A0AAC9KEN4</accession>
<gene>
    <name evidence="1" type="ORF">GbCGDNIH9_1562</name>
</gene>
<evidence type="ECO:0008006" key="3">
    <source>
        <dbReference type="Google" id="ProtNLM"/>
    </source>
</evidence>
<evidence type="ECO:0000313" key="2">
    <source>
        <dbReference type="Proteomes" id="UP000182373"/>
    </source>
</evidence>
<name>A0AAC9KEN4_9PROT</name>
<protein>
    <recommendedName>
        <fullName evidence="3">Phage-related protein</fullName>
    </recommendedName>
</protein>
<sequence length="306" mass="34837">MKYLQKMNLSERKIIVKFYSTNNDVLIIEKLRVFFNIKRKYSNSGNNIELNICNIDNLSLNFILKSNKMELYIGYEERIFLAFLGRVDSLKTYHINADYITSIVAFDGNDILSHSLSSYTGENGVYVRDIIEAAARDARLNLKMAPDIGRRAWKHGYSFYGSSKDMLDDACKAEGLQYSVQNGVIQISKKNNSSSTVDTLLTMENGLIRYIDMIYKTPRASVFTRGINPTNNPYIKNIVSADAPEQGLKIYSLMRPDLMPGDMVRIQNPNTGTKRYRIDTIEHNGDSMPVKETELGTWTSTITLVE</sequence>
<dbReference type="AlphaFoldDB" id="A0AAC9KEN4"/>
<dbReference type="Proteomes" id="UP000182373">
    <property type="component" value="Chromosome"/>
</dbReference>
<evidence type="ECO:0000313" key="1">
    <source>
        <dbReference type="EMBL" id="APH54848.1"/>
    </source>
</evidence>
<dbReference type="EMBL" id="CP018191">
    <property type="protein sequence ID" value="APH54848.1"/>
    <property type="molecule type" value="Genomic_DNA"/>
</dbReference>
<proteinExistence type="predicted"/>